<gene>
    <name evidence="1" type="ORF">PODLI_1B016715</name>
</gene>
<sequence>MYLARLPRDRRRVFLKGKMGRGRLVPAGTLLFFFKDTSFSPSVEQRVASAAMHEEKAIWLLANTHKAWGPFAAVTPRCAARGLFSLRAIALALSGFLHIYCASPSRPPRYFATSTFYGSEERRPLRFAIAWLPDIPPPFIVMLLGLCLDLSAPRAATSGKELEWRKVFKMAATQGLTLREDLKMGTLI</sequence>
<evidence type="ECO:0000313" key="2">
    <source>
        <dbReference type="Proteomes" id="UP001178461"/>
    </source>
</evidence>
<proteinExistence type="predicted"/>
<protein>
    <submittedName>
        <fullName evidence="1">Uncharacterized protein</fullName>
    </submittedName>
</protein>
<accession>A0AA35KPB3</accession>
<keyword evidence="2" id="KW-1185">Reference proteome</keyword>
<reference evidence="1" key="1">
    <citation type="submission" date="2022-12" db="EMBL/GenBank/DDBJ databases">
        <authorList>
            <person name="Alioto T."/>
            <person name="Alioto T."/>
            <person name="Gomez Garrido J."/>
        </authorList>
    </citation>
    <scope>NUCLEOTIDE SEQUENCE</scope>
</reference>
<name>A0AA35KPB3_9SAUR</name>
<dbReference type="AlphaFoldDB" id="A0AA35KPB3"/>
<evidence type="ECO:0000313" key="1">
    <source>
        <dbReference type="EMBL" id="CAI5781294.1"/>
    </source>
</evidence>
<dbReference type="EMBL" id="OX395133">
    <property type="protein sequence ID" value="CAI5781294.1"/>
    <property type="molecule type" value="Genomic_DNA"/>
</dbReference>
<dbReference type="Proteomes" id="UP001178461">
    <property type="component" value="Chromosome 8"/>
</dbReference>
<organism evidence="1 2">
    <name type="scientific">Podarcis lilfordi</name>
    <name type="common">Lilford's wall lizard</name>
    <dbReference type="NCBI Taxonomy" id="74358"/>
    <lineage>
        <taxon>Eukaryota</taxon>
        <taxon>Metazoa</taxon>
        <taxon>Chordata</taxon>
        <taxon>Craniata</taxon>
        <taxon>Vertebrata</taxon>
        <taxon>Euteleostomi</taxon>
        <taxon>Lepidosauria</taxon>
        <taxon>Squamata</taxon>
        <taxon>Bifurcata</taxon>
        <taxon>Unidentata</taxon>
        <taxon>Episquamata</taxon>
        <taxon>Laterata</taxon>
        <taxon>Lacertibaenia</taxon>
        <taxon>Lacertidae</taxon>
        <taxon>Podarcis</taxon>
    </lineage>
</organism>